<dbReference type="GO" id="GO:0016705">
    <property type="term" value="F:oxidoreductase activity, acting on paired donors, with incorporation or reduction of molecular oxygen"/>
    <property type="evidence" value="ECO:0007669"/>
    <property type="project" value="InterPro"/>
</dbReference>
<dbReference type="GO" id="GO:0005506">
    <property type="term" value="F:iron ion binding"/>
    <property type="evidence" value="ECO:0007669"/>
    <property type="project" value="InterPro"/>
</dbReference>
<dbReference type="EMBL" id="SGPM01000302">
    <property type="protein sequence ID" value="THH26869.1"/>
    <property type="molecule type" value="Genomic_DNA"/>
</dbReference>
<proteinExistence type="predicted"/>
<dbReference type="Gene3D" id="1.10.630.10">
    <property type="entry name" value="Cytochrome P450"/>
    <property type="match status" value="1"/>
</dbReference>
<organism evidence="1 2">
    <name type="scientific">Antrodiella citrinella</name>
    <dbReference type="NCBI Taxonomy" id="2447956"/>
    <lineage>
        <taxon>Eukaryota</taxon>
        <taxon>Fungi</taxon>
        <taxon>Dikarya</taxon>
        <taxon>Basidiomycota</taxon>
        <taxon>Agaricomycotina</taxon>
        <taxon>Agaricomycetes</taxon>
        <taxon>Polyporales</taxon>
        <taxon>Steccherinaceae</taxon>
        <taxon>Antrodiella</taxon>
    </lineage>
</organism>
<reference evidence="1 2" key="1">
    <citation type="submission" date="2019-02" db="EMBL/GenBank/DDBJ databases">
        <title>Genome sequencing of the rare red list fungi Antrodiella citrinella (Flaviporus citrinellus).</title>
        <authorList>
            <person name="Buettner E."/>
            <person name="Kellner H."/>
        </authorList>
    </citation>
    <scope>NUCLEOTIDE SEQUENCE [LARGE SCALE GENOMIC DNA]</scope>
    <source>
        <strain evidence="1 2">DSM 108506</strain>
    </source>
</reference>
<gene>
    <name evidence="1" type="ORF">EUX98_g7315</name>
</gene>
<accession>A0A4S4MM45</accession>
<evidence type="ECO:0000313" key="2">
    <source>
        <dbReference type="Proteomes" id="UP000308730"/>
    </source>
</evidence>
<keyword evidence="2" id="KW-1185">Reference proteome</keyword>
<protein>
    <submittedName>
        <fullName evidence="1">Uncharacterized protein</fullName>
    </submittedName>
</protein>
<dbReference type="OrthoDB" id="2789670at2759"/>
<dbReference type="Proteomes" id="UP000308730">
    <property type="component" value="Unassembled WGS sequence"/>
</dbReference>
<evidence type="ECO:0000313" key="1">
    <source>
        <dbReference type="EMBL" id="THH26869.1"/>
    </source>
</evidence>
<dbReference type="GO" id="GO:0004497">
    <property type="term" value="F:monooxygenase activity"/>
    <property type="evidence" value="ECO:0007669"/>
    <property type="project" value="InterPro"/>
</dbReference>
<comment type="caution">
    <text evidence="1">The sequence shown here is derived from an EMBL/GenBank/DDBJ whole genome shotgun (WGS) entry which is preliminary data.</text>
</comment>
<dbReference type="GO" id="GO:0020037">
    <property type="term" value="F:heme binding"/>
    <property type="evidence" value="ECO:0007669"/>
    <property type="project" value="InterPro"/>
</dbReference>
<dbReference type="InterPro" id="IPR036396">
    <property type="entry name" value="Cyt_P450_sf"/>
</dbReference>
<name>A0A4S4MM45_9APHY</name>
<dbReference type="AlphaFoldDB" id="A0A4S4MM45"/>
<sequence>MVTAIIYYITYGKRISGMNDPEAVTPVARIALEGISIVLIPGISWLEYFPLTRHITSWVPGTATKKLAEKYALYVRKVRDEPYDETKAALEKGTATPSLAASLIEQNHEMYGETEEEKIYDEIARNVAAERLGLTSLHVPVHVRPSWHWN</sequence>